<keyword evidence="2" id="KW-1185">Reference proteome</keyword>
<gene>
    <name evidence="1" type="ORF">E8E13_005790</name>
</gene>
<reference evidence="1" key="1">
    <citation type="submission" date="2019-04" db="EMBL/GenBank/DDBJ databases">
        <title>Sequencing of skin fungus with MAO and IRED activity.</title>
        <authorList>
            <person name="Marsaioli A.J."/>
            <person name="Bonatto J.M.C."/>
            <person name="Reis Junior O."/>
        </authorList>
    </citation>
    <scope>NUCLEOTIDE SEQUENCE</scope>
    <source>
        <strain evidence="1">30M1</strain>
    </source>
</reference>
<sequence>MPREVTPRVPLIQLPPRSMRMPGKIMDSEKEAITRRNRKESPLLRLPAELRNRIYGYAMSGGVTLEDHLLPAELAVAHNPPGASLALPKVCYQLHQETALLLFSLNTFTGSSTTIEDFLDALGEYQKAKIESITVYPHLQYWMIWSDDTEVELAKLMRDMALLKRVDFFVLTSSWQPLDLWERFFSRSFVLPQRVQLSVKIRTDLDD</sequence>
<proteinExistence type="predicted"/>
<dbReference type="Proteomes" id="UP000801428">
    <property type="component" value="Unassembled WGS sequence"/>
</dbReference>
<name>A0A9P4TDC6_CURKU</name>
<dbReference type="PANTHER" id="PTHR38790">
    <property type="entry name" value="2EXR DOMAIN-CONTAINING PROTEIN-RELATED"/>
    <property type="match status" value="1"/>
</dbReference>
<evidence type="ECO:0000313" key="2">
    <source>
        <dbReference type="Proteomes" id="UP000801428"/>
    </source>
</evidence>
<organism evidence="1 2">
    <name type="scientific">Curvularia kusanoi</name>
    <name type="common">Cochliobolus kusanoi</name>
    <dbReference type="NCBI Taxonomy" id="90978"/>
    <lineage>
        <taxon>Eukaryota</taxon>
        <taxon>Fungi</taxon>
        <taxon>Dikarya</taxon>
        <taxon>Ascomycota</taxon>
        <taxon>Pezizomycotina</taxon>
        <taxon>Dothideomycetes</taxon>
        <taxon>Pleosporomycetidae</taxon>
        <taxon>Pleosporales</taxon>
        <taxon>Pleosporineae</taxon>
        <taxon>Pleosporaceae</taxon>
        <taxon>Curvularia</taxon>
    </lineage>
</organism>
<dbReference type="EMBL" id="SWKU01000013">
    <property type="protein sequence ID" value="KAF3001333.1"/>
    <property type="molecule type" value="Genomic_DNA"/>
</dbReference>
<comment type="caution">
    <text evidence="1">The sequence shown here is derived from an EMBL/GenBank/DDBJ whole genome shotgun (WGS) entry which is preliminary data.</text>
</comment>
<protein>
    <submittedName>
        <fullName evidence="1">Uncharacterized protein</fullName>
    </submittedName>
</protein>
<dbReference type="AlphaFoldDB" id="A0A9P4TDC6"/>
<evidence type="ECO:0000313" key="1">
    <source>
        <dbReference type="EMBL" id="KAF3001333.1"/>
    </source>
</evidence>
<accession>A0A9P4TDC6</accession>
<dbReference type="PANTHER" id="PTHR38790:SF4">
    <property type="entry name" value="2EXR DOMAIN-CONTAINING PROTEIN"/>
    <property type="match status" value="1"/>
</dbReference>
<dbReference type="OrthoDB" id="3645052at2759"/>